<name>A0A834I8W9_RHYFE</name>
<organism evidence="1 2">
    <name type="scientific">Rhynchophorus ferrugineus</name>
    <name type="common">Red palm weevil</name>
    <name type="synonym">Curculio ferrugineus</name>
    <dbReference type="NCBI Taxonomy" id="354439"/>
    <lineage>
        <taxon>Eukaryota</taxon>
        <taxon>Metazoa</taxon>
        <taxon>Ecdysozoa</taxon>
        <taxon>Arthropoda</taxon>
        <taxon>Hexapoda</taxon>
        <taxon>Insecta</taxon>
        <taxon>Pterygota</taxon>
        <taxon>Neoptera</taxon>
        <taxon>Endopterygota</taxon>
        <taxon>Coleoptera</taxon>
        <taxon>Polyphaga</taxon>
        <taxon>Cucujiformia</taxon>
        <taxon>Curculionidae</taxon>
        <taxon>Dryophthorinae</taxon>
        <taxon>Rhynchophorus</taxon>
    </lineage>
</organism>
<dbReference type="EMBL" id="JAACXV010013326">
    <property type="protein sequence ID" value="KAF7273713.1"/>
    <property type="molecule type" value="Genomic_DNA"/>
</dbReference>
<evidence type="ECO:0000313" key="1">
    <source>
        <dbReference type="EMBL" id="KAF7273713.1"/>
    </source>
</evidence>
<dbReference type="Proteomes" id="UP000625711">
    <property type="component" value="Unassembled WGS sequence"/>
</dbReference>
<evidence type="ECO:0000313" key="2">
    <source>
        <dbReference type="Proteomes" id="UP000625711"/>
    </source>
</evidence>
<accession>A0A834I8W9</accession>
<protein>
    <submittedName>
        <fullName evidence="1">Uncharacterized protein</fullName>
    </submittedName>
</protein>
<proteinExistence type="predicted"/>
<sequence length="105" mass="12053">MEVKRSRPETVMDYLFSKNSPGLRREGRVVDTKDDIAKKPLGSCRKIRAQPGKPADCRYEKNIKSFLIAESGGQIILPEAWVRFSRWRGELLKPLSSQNEIIYNS</sequence>
<keyword evidence="2" id="KW-1185">Reference proteome</keyword>
<dbReference type="AlphaFoldDB" id="A0A834I8W9"/>
<comment type="caution">
    <text evidence="1">The sequence shown here is derived from an EMBL/GenBank/DDBJ whole genome shotgun (WGS) entry which is preliminary data.</text>
</comment>
<gene>
    <name evidence="1" type="ORF">GWI33_013587</name>
</gene>
<reference evidence="1" key="1">
    <citation type="submission" date="2020-08" db="EMBL/GenBank/DDBJ databases">
        <title>Genome sequencing and assembly of the red palm weevil Rhynchophorus ferrugineus.</title>
        <authorList>
            <person name="Dias G.B."/>
            <person name="Bergman C.M."/>
            <person name="Manee M."/>
        </authorList>
    </citation>
    <scope>NUCLEOTIDE SEQUENCE</scope>
    <source>
        <strain evidence="1">AA-2017</strain>
        <tissue evidence="1">Whole larva</tissue>
    </source>
</reference>